<name>A0ACC6V1T2_9CREN</name>
<evidence type="ECO:0000313" key="1">
    <source>
        <dbReference type="EMBL" id="MFB6490798.1"/>
    </source>
</evidence>
<sequence>MSLKKLGEGGRLTLEEGYSLALSILRGELSDVEIAAALTALRVRGEAPEEVAGFAKAARETCVKVPAEVEAIDTAGTGGDGQNTINLSTAAALVASAAGAYVIKHGNRSVTSASGSADFLEALGYNISLTPEQALKALRESRFAFLFAPAFHPTFARVAPIRKKLPFRTIFNIIGPLANPAHVSRQVMGVAEERLLDVVASAGRLMGFKHLVVVHGSPGVDEVSIEGPTAVVEVRGGSIERYSVAPEDLGARRGKIPRASTKEESVAKTLAGLSGRDREALDAIAVNAAFALYVAGLAKTPHDGYELARQVIESGEAARHIERVVKASRA</sequence>
<protein>
    <submittedName>
        <fullName evidence="1">Anthranilate phosphoribosyltransferase</fullName>
        <ecNumber evidence="1">2.4.2.18</ecNumber>
    </submittedName>
</protein>
<dbReference type="EMBL" id="JZWT02000014">
    <property type="protein sequence ID" value="MFB6490798.1"/>
    <property type="molecule type" value="Genomic_DNA"/>
</dbReference>
<keyword evidence="1" id="KW-0808">Transferase</keyword>
<dbReference type="Proteomes" id="UP000033636">
    <property type="component" value="Unassembled WGS sequence"/>
</dbReference>
<accession>A0ACC6V1T2</accession>
<keyword evidence="1" id="KW-0328">Glycosyltransferase</keyword>
<organism evidence="1 2">
    <name type="scientific">Thermoproteus sp. AZ2</name>
    <dbReference type="NCBI Taxonomy" id="1609232"/>
    <lineage>
        <taxon>Archaea</taxon>
        <taxon>Thermoproteota</taxon>
        <taxon>Thermoprotei</taxon>
        <taxon>Thermoproteales</taxon>
        <taxon>Thermoproteaceae</taxon>
        <taxon>Thermoproteus</taxon>
    </lineage>
</organism>
<comment type="caution">
    <text evidence="1">The sequence shown here is derived from an EMBL/GenBank/DDBJ whole genome shotgun (WGS) entry which is preliminary data.</text>
</comment>
<dbReference type="EC" id="2.4.2.18" evidence="1"/>
<evidence type="ECO:0000313" key="2">
    <source>
        <dbReference type="Proteomes" id="UP000033636"/>
    </source>
</evidence>
<reference evidence="1" key="1">
    <citation type="submission" date="2024-07" db="EMBL/GenBank/DDBJ databases">
        <title>Metagenome and Metagenome-Assembled Genomes of Archaea from a hot spring from the geothermal field of Los Azufres, Mexico.</title>
        <authorList>
            <person name="Marin-Paredes R."/>
            <person name="Martinez-Romero E."/>
            <person name="Servin-Garciduenas L.E."/>
        </authorList>
    </citation>
    <scope>NUCLEOTIDE SEQUENCE</scope>
</reference>
<gene>
    <name evidence="1" type="primary">trpD</name>
    <name evidence="1" type="ORF">TU35_006085</name>
</gene>
<proteinExistence type="predicted"/>